<dbReference type="AlphaFoldDB" id="A0A383A824"/>
<name>A0A383A824_9ZZZZ</name>
<organism evidence="3">
    <name type="scientific">marine metagenome</name>
    <dbReference type="NCBI Taxonomy" id="408172"/>
    <lineage>
        <taxon>unclassified sequences</taxon>
        <taxon>metagenomes</taxon>
        <taxon>ecological metagenomes</taxon>
    </lineage>
</organism>
<keyword evidence="1" id="KW-0812">Transmembrane</keyword>
<dbReference type="EMBL" id="UINC01189983">
    <property type="protein sequence ID" value="SVE03912.1"/>
    <property type="molecule type" value="Genomic_DNA"/>
</dbReference>
<evidence type="ECO:0000259" key="2">
    <source>
        <dbReference type="Pfam" id="PF18935"/>
    </source>
</evidence>
<keyword evidence="1" id="KW-1133">Transmembrane helix</keyword>
<accession>A0A383A824</accession>
<feature type="domain" description="DUF5683" evidence="2">
    <location>
        <begin position="20"/>
        <end position="75"/>
    </location>
</feature>
<proteinExistence type="predicted"/>
<dbReference type="Pfam" id="PF18935">
    <property type="entry name" value="DUF5683"/>
    <property type="match status" value="1"/>
</dbReference>
<sequence length="128" mass="14115">MVILTVIPLMGQTPDSTAQKSPVQAVKRALLFPGGGQFYNGQNVKGILLVGAALGAGFLYISNANEYMNYGGSNTSEKAKYLKLRNKYGWWIGFVYIYGLLDAIVEAHLHPFKEVMAEDLEQPKSEDK</sequence>
<dbReference type="InterPro" id="IPR043738">
    <property type="entry name" value="DUF5683"/>
</dbReference>
<feature type="transmembrane region" description="Helical" evidence="1">
    <location>
        <begin position="88"/>
        <end position="109"/>
    </location>
</feature>
<protein>
    <recommendedName>
        <fullName evidence="2">DUF5683 domain-containing protein</fullName>
    </recommendedName>
</protein>
<reference evidence="3" key="1">
    <citation type="submission" date="2018-05" db="EMBL/GenBank/DDBJ databases">
        <authorList>
            <person name="Lanie J.A."/>
            <person name="Ng W.-L."/>
            <person name="Kazmierczak K.M."/>
            <person name="Andrzejewski T.M."/>
            <person name="Davidsen T.M."/>
            <person name="Wayne K.J."/>
            <person name="Tettelin H."/>
            <person name="Glass J.I."/>
            <person name="Rusch D."/>
            <person name="Podicherti R."/>
            <person name="Tsui H.-C.T."/>
            <person name="Winkler M.E."/>
        </authorList>
    </citation>
    <scope>NUCLEOTIDE SEQUENCE</scope>
</reference>
<keyword evidence="1" id="KW-0472">Membrane</keyword>
<feature type="transmembrane region" description="Helical" evidence="1">
    <location>
        <begin position="42"/>
        <end position="61"/>
    </location>
</feature>
<gene>
    <name evidence="3" type="ORF">METZ01_LOCUS456766</name>
</gene>
<evidence type="ECO:0000313" key="3">
    <source>
        <dbReference type="EMBL" id="SVE03912.1"/>
    </source>
</evidence>
<evidence type="ECO:0000256" key="1">
    <source>
        <dbReference type="SAM" id="Phobius"/>
    </source>
</evidence>